<dbReference type="PANTHER" id="PTHR48182:SF2">
    <property type="entry name" value="PROTEIN SERAC1"/>
    <property type="match status" value="1"/>
</dbReference>
<dbReference type="RefSeq" id="XP_058329122.1">
    <property type="nucleotide sequence ID" value="XM_058476232.1"/>
</dbReference>
<proteinExistence type="predicted"/>
<feature type="compositionally biased region" description="Polar residues" evidence="7">
    <location>
        <begin position="80"/>
        <end position="92"/>
    </location>
</feature>
<dbReference type="PANTHER" id="PTHR48182">
    <property type="entry name" value="PROTEIN SERAC1"/>
    <property type="match status" value="1"/>
</dbReference>
<keyword evidence="6" id="KW-0472">Membrane</keyword>
<dbReference type="OrthoDB" id="427518at2759"/>
<dbReference type="GO" id="GO:0005739">
    <property type="term" value="C:mitochondrion"/>
    <property type="evidence" value="ECO:0007669"/>
    <property type="project" value="UniProtKB-SubCell"/>
</dbReference>
<dbReference type="InterPro" id="IPR052374">
    <property type="entry name" value="SERAC1"/>
</dbReference>
<evidence type="ECO:0008006" key="10">
    <source>
        <dbReference type="Google" id="ProtNLM"/>
    </source>
</evidence>
<dbReference type="InterPro" id="IPR029058">
    <property type="entry name" value="AB_hydrolase_fold"/>
</dbReference>
<dbReference type="GO" id="GO:0072330">
    <property type="term" value="P:monocarboxylic acid biosynthetic process"/>
    <property type="evidence" value="ECO:0007669"/>
    <property type="project" value="UniProtKB-ARBA"/>
</dbReference>
<dbReference type="EMBL" id="JAPQKS010000005">
    <property type="protein sequence ID" value="KAJ5225711.1"/>
    <property type="molecule type" value="Genomic_DNA"/>
</dbReference>
<dbReference type="GO" id="GO:0016020">
    <property type="term" value="C:membrane"/>
    <property type="evidence" value="ECO:0007669"/>
    <property type="project" value="UniProtKB-SubCell"/>
</dbReference>
<dbReference type="GO" id="GO:0005783">
    <property type="term" value="C:endoplasmic reticulum"/>
    <property type="evidence" value="ECO:0007669"/>
    <property type="project" value="UniProtKB-SubCell"/>
</dbReference>
<accession>A0A9W9TK25</accession>
<organism evidence="8 9">
    <name type="scientific">Penicillium chermesinum</name>
    <dbReference type="NCBI Taxonomy" id="63820"/>
    <lineage>
        <taxon>Eukaryota</taxon>
        <taxon>Fungi</taxon>
        <taxon>Dikarya</taxon>
        <taxon>Ascomycota</taxon>
        <taxon>Pezizomycotina</taxon>
        <taxon>Eurotiomycetes</taxon>
        <taxon>Eurotiomycetidae</taxon>
        <taxon>Eurotiales</taxon>
        <taxon>Aspergillaceae</taxon>
        <taxon>Penicillium</taxon>
    </lineage>
</organism>
<evidence type="ECO:0000313" key="9">
    <source>
        <dbReference type="Proteomes" id="UP001150941"/>
    </source>
</evidence>
<evidence type="ECO:0000256" key="3">
    <source>
        <dbReference type="ARBA" id="ARBA00004370"/>
    </source>
</evidence>
<evidence type="ECO:0000256" key="4">
    <source>
        <dbReference type="ARBA" id="ARBA00022824"/>
    </source>
</evidence>
<sequence length="326" mass="36103">MSEVNRQGLDQVYSCEKSGRSDGPIANIVFVHGLRGHPRRTWEYTDPTGNHPSTNGPSLHEETSPSEKRSWIRRLKPSSRPKQANDANSPSHDTAAGKLGCEATFWPADELPKTVPQADIFTYGYNADVIEGIFQQNNKNSIFQHGNDLMVRLERSIGNDLPIIFVAHSLGGIVVKTPRYKSLLSRVRAVVFCGTPHRGADAAAWGRLAANIVTMALQSSNHRLLTDLQTDSQILDLIQEDFLRILHVGNINVHSFQESRGLSGIKGFDGKVVDDFSSKLGYSLETTETIDANHMEMVRRPGCRIISAVIKDYVTDVEKEVEQPSA</sequence>
<evidence type="ECO:0000256" key="7">
    <source>
        <dbReference type="SAM" id="MobiDB-lite"/>
    </source>
</evidence>
<dbReference type="GeneID" id="83203535"/>
<evidence type="ECO:0000256" key="6">
    <source>
        <dbReference type="ARBA" id="ARBA00023136"/>
    </source>
</evidence>
<feature type="region of interest" description="Disordered" evidence="7">
    <location>
        <begin position="39"/>
        <end position="94"/>
    </location>
</feature>
<reference evidence="8" key="2">
    <citation type="journal article" date="2023" name="IMA Fungus">
        <title>Comparative genomic study of the Penicillium genus elucidates a diverse pangenome and 15 lateral gene transfer events.</title>
        <authorList>
            <person name="Petersen C."/>
            <person name="Sorensen T."/>
            <person name="Nielsen M.R."/>
            <person name="Sondergaard T.E."/>
            <person name="Sorensen J.L."/>
            <person name="Fitzpatrick D.A."/>
            <person name="Frisvad J.C."/>
            <person name="Nielsen K.L."/>
        </authorList>
    </citation>
    <scope>NUCLEOTIDE SEQUENCE</scope>
    <source>
        <strain evidence="8">IBT 19713</strain>
    </source>
</reference>
<gene>
    <name evidence="8" type="ORF">N7468_006936</name>
</gene>
<evidence type="ECO:0000256" key="1">
    <source>
        <dbReference type="ARBA" id="ARBA00004173"/>
    </source>
</evidence>
<comment type="subcellular location">
    <subcellularLocation>
        <location evidence="2">Endoplasmic reticulum</location>
    </subcellularLocation>
    <subcellularLocation>
        <location evidence="3">Membrane</location>
    </subcellularLocation>
    <subcellularLocation>
        <location evidence="1">Mitochondrion</location>
    </subcellularLocation>
</comment>
<reference evidence="8" key="1">
    <citation type="submission" date="2022-11" db="EMBL/GenBank/DDBJ databases">
        <authorList>
            <person name="Petersen C."/>
        </authorList>
    </citation>
    <scope>NUCLEOTIDE SEQUENCE</scope>
    <source>
        <strain evidence="8">IBT 19713</strain>
    </source>
</reference>
<dbReference type="Gene3D" id="3.40.50.1820">
    <property type="entry name" value="alpha/beta hydrolase"/>
    <property type="match status" value="1"/>
</dbReference>
<protein>
    <recommendedName>
        <fullName evidence="10">DUF676 domain-containing protein</fullName>
    </recommendedName>
</protein>
<name>A0A9W9TK25_9EURO</name>
<keyword evidence="4" id="KW-0256">Endoplasmic reticulum</keyword>
<evidence type="ECO:0000256" key="5">
    <source>
        <dbReference type="ARBA" id="ARBA00023128"/>
    </source>
</evidence>
<dbReference type="GO" id="GO:0017000">
    <property type="term" value="P:antibiotic biosynthetic process"/>
    <property type="evidence" value="ECO:0007669"/>
    <property type="project" value="UniProtKB-ARBA"/>
</dbReference>
<feature type="compositionally biased region" description="Basic and acidic residues" evidence="7">
    <location>
        <begin position="59"/>
        <end position="70"/>
    </location>
</feature>
<evidence type="ECO:0000256" key="2">
    <source>
        <dbReference type="ARBA" id="ARBA00004240"/>
    </source>
</evidence>
<evidence type="ECO:0000313" key="8">
    <source>
        <dbReference type="EMBL" id="KAJ5225711.1"/>
    </source>
</evidence>
<dbReference type="AlphaFoldDB" id="A0A9W9TK25"/>
<comment type="caution">
    <text evidence="8">The sequence shown here is derived from an EMBL/GenBank/DDBJ whole genome shotgun (WGS) entry which is preliminary data.</text>
</comment>
<dbReference type="SUPFAM" id="SSF53474">
    <property type="entry name" value="alpha/beta-Hydrolases"/>
    <property type="match status" value="1"/>
</dbReference>
<keyword evidence="9" id="KW-1185">Reference proteome</keyword>
<keyword evidence="5" id="KW-0496">Mitochondrion</keyword>
<feature type="compositionally biased region" description="Polar residues" evidence="7">
    <location>
        <begin position="47"/>
        <end position="57"/>
    </location>
</feature>
<dbReference type="Proteomes" id="UP001150941">
    <property type="component" value="Unassembled WGS sequence"/>
</dbReference>